<feature type="domain" description="Sulfatase-modifying factor enzyme-like" evidence="2">
    <location>
        <begin position="67"/>
        <end position="347"/>
    </location>
</feature>
<evidence type="ECO:0000313" key="4">
    <source>
        <dbReference type="Proteomes" id="UP000282311"/>
    </source>
</evidence>
<reference evidence="3 4" key="1">
    <citation type="journal article" date="2007" name="Int. J. Syst. Evol. Microbiol.">
        <title>Paenibacillus ginsengarvi sp. nov., isolated from soil from ginseng cultivation.</title>
        <authorList>
            <person name="Yoon M.H."/>
            <person name="Ten L.N."/>
            <person name="Im W.T."/>
        </authorList>
    </citation>
    <scope>NUCLEOTIDE SEQUENCE [LARGE SCALE GENOMIC DNA]</scope>
    <source>
        <strain evidence="3 4">KCTC 13059</strain>
    </source>
</reference>
<gene>
    <name evidence="3" type="ORF">D7M11_27220</name>
</gene>
<proteinExistence type="predicted"/>
<dbReference type="RefSeq" id="WP_120750415.1">
    <property type="nucleotide sequence ID" value="NZ_RBAH01000025.1"/>
</dbReference>
<dbReference type="InterPro" id="IPR005532">
    <property type="entry name" value="SUMF_dom"/>
</dbReference>
<dbReference type="PANTHER" id="PTHR23150:SF19">
    <property type="entry name" value="FORMYLGLYCINE-GENERATING ENZYME"/>
    <property type="match status" value="1"/>
</dbReference>
<keyword evidence="4" id="KW-1185">Reference proteome</keyword>
<dbReference type="PANTHER" id="PTHR23150">
    <property type="entry name" value="SULFATASE MODIFYING FACTOR 1, 2"/>
    <property type="match status" value="1"/>
</dbReference>
<evidence type="ECO:0000256" key="1">
    <source>
        <dbReference type="SAM" id="MobiDB-lite"/>
    </source>
</evidence>
<dbReference type="InterPro" id="IPR016187">
    <property type="entry name" value="CTDL_fold"/>
</dbReference>
<dbReference type="OrthoDB" id="9768004at2"/>
<dbReference type="EMBL" id="RBAH01000025">
    <property type="protein sequence ID" value="RKN74145.1"/>
    <property type="molecule type" value="Genomic_DNA"/>
</dbReference>
<evidence type="ECO:0000313" key="3">
    <source>
        <dbReference type="EMBL" id="RKN74145.1"/>
    </source>
</evidence>
<dbReference type="InterPro" id="IPR042095">
    <property type="entry name" value="SUMF_sf"/>
</dbReference>
<comment type="caution">
    <text evidence="3">The sequence shown here is derived from an EMBL/GenBank/DDBJ whole genome shotgun (WGS) entry which is preliminary data.</text>
</comment>
<dbReference type="AlphaFoldDB" id="A0A3B0BJR9"/>
<dbReference type="SUPFAM" id="SSF56436">
    <property type="entry name" value="C-type lectin-like"/>
    <property type="match status" value="1"/>
</dbReference>
<dbReference type="InterPro" id="IPR051043">
    <property type="entry name" value="Sulfatase_Mod_Factor_Kinase"/>
</dbReference>
<dbReference type="Pfam" id="PF03781">
    <property type="entry name" value="FGE-sulfatase"/>
    <property type="match status" value="1"/>
</dbReference>
<organism evidence="3 4">
    <name type="scientific">Paenibacillus ginsengarvi</name>
    <dbReference type="NCBI Taxonomy" id="400777"/>
    <lineage>
        <taxon>Bacteria</taxon>
        <taxon>Bacillati</taxon>
        <taxon>Bacillota</taxon>
        <taxon>Bacilli</taxon>
        <taxon>Bacillales</taxon>
        <taxon>Paenibacillaceae</taxon>
        <taxon>Paenibacillus</taxon>
    </lineage>
</organism>
<name>A0A3B0BJR9_9BACL</name>
<dbReference type="Gene3D" id="3.90.1580.10">
    <property type="entry name" value="paralog of FGE (formylglycine-generating enzyme)"/>
    <property type="match status" value="1"/>
</dbReference>
<protein>
    <submittedName>
        <fullName evidence="3">Formylglycine-generating enzyme family protein</fullName>
    </submittedName>
</protein>
<dbReference type="GO" id="GO:0120147">
    <property type="term" value="F:formylglycine-generating oxidase activity"/>
    <property type="evidence" value="ECO:0007669"/>
    <property type="project" value="TreeGrafter"/>
</dbReference>
<accession>A0A3B0BJR9</accession>
<feature type="region of interest" description="Disordered" evidence="1">
    <location>
        <begin position="292"/>
        <end position="311"/>
    </location>
</feature>
<sequence length="350" mass="38660">MLAKEGISLTDEQIGSCCSAGRTNIQLQSFGEKKSGTEADNAVSNQAAEAAQAAGNTDTTAQDARREGMIYLPGGTFLMGNGSAKDGFPADGEGPVREVKLNPFYVDSCTVTNRQFAEFVNAKHYKTEAEKFGWSYVFEMFLTAKQTPHLMGRVQGTPWWFGVKGAFWFQPEGPGSDIEERMDHPVVHVTWNDAAAYCKWAGKRLPTEAEWEYAARGGLEQNMYPWGDELTPDGKHMCNIWQGTFPEKNTKRDGYVGTAPVNAFEPNGYGLYNVAGNVWEWVNDWFSRTAYAEDTTDNPKGPSSGERRSMRGGSYLCHKSYCNRYRVAARNSNTPDSSAGNIGFRCVADA</sequence>
<dbReference type="Proteomes" id="UP000282311">
    <property type="component" value="Unassembled WGS sequence"/>
</dbReference>
<evidence type="ECO:0000259" key="2">
    <source>
        <dbReference type="Pfam" id="PF03781"/>
    </source>
</evidence>